<gene>
    <name evidence="1" type="ORF">MARSALSMR5_04286</name>
</gene>
<sequence length="46" mass="4806">MDNEIIAGWRHGTHIHDANGNISKIIGVVALGGHSDLAPTLMTANS</sequence>
<evidence type="ECO:0000313" key="2">
    <source>
        <dbReference type="Proteomes" id="UP000193100"/>
    </source>
</evidence>
<evidence type="ECO:0000313" key="1">
    <source>
        <dbReference type="EMBL" id="ARM86303.1"/>
    </source>
</evidence>
<dbReference type="AlphaFoldDB" id="A0A1W6KFX4"/>
<proteinExistence type="predicted"/>
<dbReference type="GeneID" id="77258260"/>
<reference evidence="1 2" key="1">
    <citation type="submission" date="2017-04" db="EMBL/GenBank/DDBJ databases">
        <title>Genome Sequence of Marinobacter salarius strain SMR5 Isolated from a culture of the Diatom Skeletonema marinoi.</title>
        <authorList>
            <person name="Topel M."/>
            <person name="Pinder M.I.M."/>
            <person name="Johansson O.N."/>
            <person name="Kourtchenko O."/>
            <person name="Godhe A."/>
            <person name="Clarke A.K."/>
        </authorList>
    </citation>
    <scope>NUCLEOTIDE SEQUENCE [LARGE SCALE GENOMIC DNA]</scope>
    <source>
        <strain evidence="1 2">SMR5</strain>
        <plasmid evidence="2">Plasmid psmr5</plasmid>
    </source>
</reference>
<organism evidence="1 2">
    <name type="scientific">Marinobacter salarius</name>
    <dbReference type="NCBI Taxonomy" id="1420917"/>
    <lineage>
        <taxon>Bacteria</taxon>
        <taxon>Pseudomonadati</taxon>
        <taxon>Pseudomonadota</taxon>
        <taxon>Gammaproteobacteria</taxon>
        <taxon>Pseudomonadales</taxon>
        <taxon>Marinobacteraceae</taxon>
        <taxon>Marinobacter</taxon>
    </lineage>
</organism>
<geneLocation type="plasmid" evidence="2">
    <name>psmr5</name>
</geneLocation>
<protein>
    <submittedName>
        <fullName evidence="1">Uncharacterized protein</fullName>
    </submittedName>
</protein>
<accession>A0A1W6KFX4</accession>
<keyword evidence="1" id="KW-0614">Plasmid</keyword>
<dbReference type="Proteomes" id="UP000193100">
    <property type="component" value="Plasmid pSMR5"/>
</dbReference>
<name>A0A1W6KFX4_9GAMM</name>
<dbReference type="RefSeq" id="WP_157665674.1">
    <property type="nucleotide sequence ID" value="NZ_CP020932.1"/>
</dbReference>
<dbReference type="EMBL" id="CP020932">
    <property type="protein sequence ID" value="ARM86303.1"/>
    <property type="molecule type" value="Genomic_DNA"/>
</dbReference>